<accession>X1PD36</accession>
<dbReference type="AlphaFoldDB" id="X1PD36"/>
<keyword evidence="1" id="KW-1133">Transmembrane helix</keyword>
<dbReference type="SUPFAM" id="SSF51649">
    <property type="entry name" value="RuBisCo, C-terminal domain"/>
    <property type="match status" value="1"/>
</dbReference>
<feature type="transmembrane region" description="Helical" evidence="1">
    <location>
        <begin position="59"/>
        <end position="82"/>
    </location>
</feature>
<keyword evidence="1" id="KW-0812">Transmembrane</keyword>
<evidence type="ECO:0000313" key="2">
    <source>
        <dbReference type="EMBL" id="GAI54222.1"/>
    </source>
</evidence>
<name>X1PD36_9ZZZZ</name>
<dbReference type="InterPro" id="IPR036376">
    <property type="entry name" value="RuBisCO_lsu_C_sf"/>
</dbReference>
<proteinExistence type="predicted"/>
<dbReference type="Gene3D" id="3.20.20.110">
    <property type="entry name" value="Ribulose bisphosphate carboxylase, large subunit, C-terminal domain"/>
    <property type="match status" value="1"/>
</dbReference>
<keyword evidence="1" id="KW-0472">Membrane</keyword>
<dbReference type="EMBL" id="BARV01037773">
    <property type="protein sequence ID" value="GAI54222.1"/>
    <property type="molecule type" value="Genomic_DNA"/>
</dbReference>
<organism evidence="2">
    <name type="scientific">marine sediment metagenome</name>
    <dbReference type="NCBI Taxonomy" id="412755"/>
    <lineage>
        <taxon>unclassified sequences</taxon>
        <taxon>metagenomes</taxon>
        <taxon>ecological metagenomes</taxon>
    </lineage>
</organism>
<sequence length="83" mass="9125">MLGPSYCPLEEKVKLISQSLQQVAEETGRKTIYAPHLVASPNKIKDTAKRLVEWGASALMFNPLVAGLGTMNSLASLFYYSYS</sequence>
<dbReference type="GO" id="GO:0000287">
    <property type="term" value="F:magnesium ion binding"/>
    <property type="evidence" value="ECO:0007669"/>
    <property type="project" value="InterPro"/>
</dbReference>
<gene>
    <name evidence="2" type="ORF">S06H3_58366</name>
</gene>
<protein>
    <submittedName>
        <fullName evidence="2">Uncharacterized protein</fullName>
    </submittedName>
</protein>
<comment type="caution">
    <text evidence="2">The sequence shown here is derived from an EMBL/GenBank/DDBJ whole genome shotgun (WGS) entry which is preliminary data.</text>
</comment>
<evidence type="ECO:0000256" key="1">
    <source>
        <dbReference type="SAM" id="Phobius"/>
    </source>
</evidence>
<reference evidence="2" key="1">
    <citation type="journal article" date="2014" name="Front. Microbiol.">
        <title>High frequency of phylogenetically diverse reductive dehalogenase-homologous genes in deep subseafloor sedimentary metagenomes.</title>
        <authorList>
            <person name="Kawai M."/>
            <person name="Futagami T."/>
            <person name="Toyoda A."/>
            <person name="Takaki Y."/>
            <person name="Nishi S."/>
            <person name="Hori S."/>
            <person name="Arai W."/>
            <person name="Tsubouchi T."/>
            <person name="Morono Y."/>
            <person name="Uchiyama I."/>
            <person name="Ito T."/>
            <person name="Fujiyama A."/>
            <person name="Inagaki F."/>
            <person name="Takami H."/>
        </authorList>
    </citation>
    <scope>NUCLEOTIDE SEQUENCE</scope>
    <source>
        <strain evidence="2">Expedition CK06-06</strain>
    </source>
</reference>